<reference evidence="1" key="1">
    <citation type="submission" date="2021-06" db="EMBL/GenBank/DDBJ databases">
        <authorList>
            <person name="Kallberg Y."/>
            <person name="Tangrot J."/>
            <person name="Rosling A."/>
        </authorList>
    </citation>
    <scope>NUCLEOTIDE SEQUENCE</scope>
    <source>
        <strain evidence="1">AZ414A</strain>
    </source>
</reference>
<evidence type="ECO:0000313" key="1">
    <source>
        <dbReference type="EMBL" id="CAG8511007.1"/>
    </source>
</evidence>
<dbReference type="AlphaFoldDB" id="A0A9N8ZXW5"/>
<proteinExistence type="predicted"/>
<comment type="caution">
    <text evidence="1">The sequence shown here is derived from an EMBL/GenBank/DDBJ whole genome shotgun (WGS) entry which is preliminary data.</text>
</comment>
<dbReference type="Proteomes" id="UP000789706">
    <property type="component" value="Unassembled WGS sequence"/>
</dbReference>
<keyword evidence="2" id="KW-1185">Reference proteome</keyword>
<accession>A0A9N8ZXW5</accession>
<gene>
    <name evidence="1" type="ORF">DEBURN_LOCUS5176</name>
</gene>
<name>A0A9N8ZXW5_9GLOM</name>
<dbReference type="EMBL" id="CAJVPK010000442">
    <property type="protein sequence ID" value="CAG8511007.1"/>
    <property type="molecule type" value="Genomic_DNA"/>
</dbReference>
<organism evidence="1 2">
    <name type="scientific">Diversispora eburnea</name>
    <dbReference type="NCBI Taxonomy" id="1213867"/>
    <lineage>
        <taxon>Eukaryota</taxon>
        <taxon>Fungi</taxon>
        <taxon>Fungi incertae sedis</taxon>
        <taxon>Mucoromycota</taxon>
        <taxon>Glomeromycotina</taxon>
        <taxon>Glomeromycetes</taxon>
        <taxon>Diversisporales</taxon>
        <taxon>Diversisporaceae</taxon>
        <taxon>Diversispora</taxon>
    </lineage>
</organism>
<protein>
    <submittedName>
        <fullName evidence="1">3231_t:CDS:1</fullName>
    </submittedName>
</protein>
<evidence type="ECO:0000313" key="2">
    <source>
        <dbReference type="Proteomes" id="UP000789706"/>
    </source>
</evidence>
<sequence>MSTTKENEEISQVPEVGDTGKITYERKYFGLIKETSKVDINIYQLPHSDGEVFIMFWITRNKVFRIVEYSLKPSISSILNLMEIALSLYPNTVYSAGDTVILVIPQYSSSVHESFDHHCTIK</sequence>